<evidence type="ECO:0000313" key="3">
    <source>
        <dbReference type="EnsemblPlants" id="Pp3c13_15180V3.1"/>
    </source>
</evidence>
<evidence type="ECO:0008006" key="5">
    <source>
        <dbReference type="Google" id="ProtNLM"/>
    </source>
</evidence>
<dbReference type="Gramene" id="Pp3c13_15180V3.1">
    <property type="protein sequence ID" value="Pp3c13_15180V3.1"/>
    <property type="gene ID" value="Pp3c13_15180"/>
</dbReference>
<proteinExistence type="predicted"/>
<dbReference type="Pfam" id="PF04749">
    <property type="entry name" value="PLAC8"/>
    <property type="match status" value="1"/>
</dbReference>
<feature type="signal peptide" evidence="2">
    <location>
        <begin position="1"/>
        <end position="22"/>
    </location>
</feature>
<dbReference type="InterPro" id="IPR006461">
    <property type="entry name" value="PLAC_motif_containing"/>
</dbReference>
<dbReference type="GeneID" id="112290406"/>
<reference evidence="3 4" key="1">
    <citation type="journal article" date="2008" name="Science">
        <title>The Physcomitrella genome reveals evolutionary insights into the conquest of land by plants.</title>
        <authorList>
            <person name="Rensing S."/>
            <person name="Lang D."/>
            <person name="Zimmer A."/>
            <person name="Terry A."/>
            <person name="Salamov A."/>
            <person name="Shapiro H."/>
            <person name="Nishiyama T."/>
            <person name="Perroud P.-F."/>
            <person name="Lindquist E."/>
            <person name="Kamisugi Y."/>
            <person name="Tanahashi T."/>
            <person name="Sakakibara K."/>
            <person name="Fujita T."/>
            <person name="Oishi K."/>
            <person name="Shin-I T."/>
            <person name="Kuroki Y."/>
            <person name="Toyoda A."/>
            <person name="Suzuki Y."/>
            <person name="Hashimoto A."/>
            <person name="Yamaguchi K."/>
            <person name="Sugano A."/>
            <person name="Kohara Y."/>
            <person name="Fujiyama A."/>
            <person name="Anterola A."/>
            <person name="Aoki S."/>
            <person name="Ashton N."/>
            <person name="Barbazuk W.B."/>
            <person name="Barker E."/>
            <person name="Bennetzen J."/>
            <person name="Bezanilla M."/>
            <person name="Blankenship R."/>
            <person name="Cho S.H."/>
            <person name="Dutcher S."/>
            <person name="Estelle M."/>
            <person name="Fawcett J.A."/>
            <person name="Gundlach H."/>
            <person name="Hanada K."/>
            <person name="Heyl A."/>
            <person name="Hicks K.A."/>
            <person name="Hugh J."/>
            <person name="Lohr M."/>
            <person name="Mayer K."/>
            <person name="Melkozernov A."/>
            <person name="Murata T."/>
            <person name="Nelson D."/>
            <person name="Pils B."/>
            <person name="Prigge M."/>
            <person name="Reiss B."/>
            <person name="Renner T."/>
            <person name="Rombauts S."/>
            <person name="Rushton P."/>
            <person name="Sanderfoot A."/>
            <person name="Schween G."/>
            <person name="Shiu S.-H."/>
            <person name="Stueber K."/>
            <person name="Theodoulou F.L."/>
            <person name="Tu H."/>
            <person name="Van de Peer Y."/>
            <person name="Verrier P.J."/>
            <person name="Waters E."/>
            <person name="Wood A."/>
            <person name="Yang L."/>
            <person name="Cove D."/>
            <person name="Cuming A."/>
            <person name="Hasebe M."/>
            <person name="Lucas S."/>
            <person name="Mishler D.B."/>
            <person name="Reski R."/>
            <person name="Grigoriev I."/>
            <person name="Quatrano R.S."/>
            <person name="Boore J.L."/>
        </authorList>
    </citation>
    <scope>NUCLEOTIDE SEQUENCE [LARGE SCALE GENOMIC DNA]</scope>
    <source>
        <strain evidence="3 4">cv. Gransden 2004</strain>
    </source>
</reference>
<organism evidence="3 4">
    <name type="scientific">Physcomitrium patens</name>
    <name type="common">Spreading-leaved earth moss</name>
    <name type="synonym">Physcomitrella patens</name>
    <dbReference type="NCBI Taxonomy" id="3218"/>
    <lineage>
        <taxon>Eukaryota</taxon>
        <taxon>Viridiplantae</taxon>
        <taxon>Streptophyta</taxon>
        <taxon>Embryophyta</taxon>
        <taxon>Bryophyta</taxon>
        <taxon>Bryophytina</taxon>
        <taxon>Bryopsida</taxon>
        <taxon>Funariidae</taxon>
        <taxon>Funariales</taxon>
        <taxon>Funariaceae</taxon>
        <taxon>Physcomitrium</taxon>
    </lineage>
</organism>
<dbReference type="AlphaFoldDB" id="A0A7I4F2P8"/>
<feature type="transmembrane region" description="Helical" evidence="1">
    <location>
        <begin position="90"/>
        <end position="111"/>
    </location>
</feature>
<name>A0A7I4F2P8_PHYPA</name>
<keyword evidence="1" id="KW-0472">Membrane</keyword>
<dbReference type="EMBL" id="ABEU02000013">
    <property type="status" value="NOT_ANNOTATED_CDS"/>
    <property type="molecule type" value="Genomic_DNA"/>
</dbReference>
<reference evidence="3" key="3">
    <citation type="submission" date="2020-12" db="UniProtKB">
        <authorList>
            <consortium name="EnsemblPlants"/>
        </authorList>
    </citation>
    <scope>IDENTIFICATION</scope>
</reference>
<dbReference type="Gramene" id="Pp3c13_15180V3.2">
    <property type="protein sequence ID" value="Pp3c13_15180V3.2"/>
    <property type="gene ID" value="Pp3c13_15180"/>
</dbReference>
<reference evidence="3 4" key="2">
    <citation type="journal article" date="2018" name="Plant J.">
        <title>The Physcomitrella patens chromosome-scale assembly reveals moss genome structure and evolution.</title>
        <authorList>
            <person name="Lang D."/>
            <person name="Ullrich K.K."/>
            <person name="Murat F."/>
            <person name="Fuchs J."/>
            <person name="Jenkins J."/>
            <person name="Haas F.B."/>
            <person name="Piednoel M."/>
            <person name="Gundlach H."/>
            <person name="Van Bel M."/>
            <person name="Meyberg R."/>
            <person name="Vives C."/>
            <person name="Morata J."/>
            <person name="Symeonidi A."/>
            <person name="Hiss M."/>
            <person name="Muchero W."/>
            <person name="Kamisugi Y."/>
            <person name="Saleh O."/>
            <person name="Blanc G."/>
            <person name="Decker E.L."/>
            <person name="van Gessel N."/>
            <person name="Grimwood J."/>
            <person name="Hayes R.D."/>
            <person name="Graham S.W."/>
            <person name="Gunter L.E."/>
            <person name="McDaniel S.F."/>
            <person name="Hoernstein S.N.W."/>
            <person name="Larsson A."/>
            <person name="Li F.W."/>
            <person name="Perroud P.F."/>
            <person name="Phillips J."/>
            <person name="Ranjan P."/>
            <person name="Rokshar D.S."/>
            <person name="Rothfels C.J."/>
            <person name="Schneider L."/>
            <person name="Shu S."/>
            <person name="Stevenson D.W."/>
            <person name="Thummler F."/>
            <person name="Tillich M."/>
            <person name="Villarreal Aguilar J.C."/>
            <person name="Widiez T."/>
            <person name="Wong G.K."/>
            <person name="Wymore A."/>
            <person name="Zhang Y."/>
            <person name="Zimmer A.D."/>
            <person name="Quatrano R.S."/>
            <person name="Mayer K.F.X."/>
            <person name="Goodstein D."/>
            <person name="Casacuberta J.M."/>
            <person name="Vandepoele K."/>
            <person name="Reski R."/>
            <person name="Cuming A.C."/>
            <person name="Tuskan G.A."/>
            <person name="Maumus F."/>
            <person name="Salse J."/>
            <person name="Schmutz J."/>
            <person name="Rensing S.A."/>
        </authorList>
    </citation>
    <scope>NUCLEOTIDE SEQUENCE [LARGE SCALE GENOMIC DNA]</scope>
    <source>
        <strain evidence="3 4">cv. Gransden 2004</strain>
    </source>
</reference>
<evidence type="ECO:0000256" key="2">
    <source>
        <dbReference type="SAM" id="SignalP"/>
    </source>
</evidence>
<keyword evidence="1" id="KW-0812">Transmembrane</keyword>
<accession>A0A7I4F2P8</accession>
<evidence type="ECO:0000256" key="1">
    <source>
        <dbReference type="SAM" id="Phobius"/>
    </source>
</evidence>
<keyword evidence="1" id="KW-1133">Transmembrane helix</keyword>
<dbReference type="InParanoid" id="A0A7I4F2P8"/>
<evidence type="ECO:0000313" key="4">
    <source>
        <dbReference type="Proteomes" id="UP000006727"/>
    </source>
</evidence>
<keyword evidence="4" id="KW-1185">Reference proteome</keyword>
<dbReference type="NCBIfam" id="TIGR01571">
    <property type="entry name" value="A_thal_Cys_rich"/>
    <property type="match status" value="1"/>
</dbReference>
<dbReference type="EnsemblPlants" id="Pp3c13_15180V3.1">
    <property type="protein sequence ID" value="Pp3c13_15180V3.1"/>
    <property type="gene ID" value="Pp3c13_15180"/>
</dbReference>
<keyword evidence="2" id="KW-0732">Signal</keyword>
<dbReference type="Proteomes" id="UP000006727">
    <property type="component" value="Chromosome 13"/>
</dbReference>
<feature type="chain" id="PRO_5036203990" description="Secreted protein" evidence="2">
    <location>
        <begin position="23"/>
        <end position="167"/>
    </location>
</feature>
<sequence>MPLSSATLTLLCSAFVLLRSFAFPPPSSSSFVFIPLVTLATPFLPHACNLTHHCHLHHHATCTGTRPFPRLPFLCLPASLPPSHGIDPQAAFLIAEALFFAWWMCGIYAGLFRQELQRRYHLQNCPCEPCTVHCCLHWYALCQDAGTFIGQRGDAHDCYQSSALATD</sequence>
<dbReference type="EnsemblPlants" id="Pp3c13_15180V3.2">
    <property type="protein sequence ID" value="Pp3c13_15180V3.2"/>
    <property type="gene ID" value="Pp3c13_15180"/>
</dbReference>
<protein>
    <recommendedName>
        <fullName evidence="5">Secreted protein</fullName>
    </recommendedName>
</protein>
<dbReference type="RefSeq" id="XP_073394104.1">
    <property type="nucleotide sequence ID" value="XM_073538003.1"/>
</dbReference>